<accession>A0ABW0LZ42</accession>
<name>A0ABW0LZ42_9BACL</name>
<gene>
    <name evidence="2" type="ORF">ACFPPD_20625</name>
</gene>
<sequence>MKRESTNEWNESLWLEAKKPYEEGFPERGRKNDRIVRRMLERRLCDLHVWRERKEAVAMALTAFDASSGLLVIDYLAVSLAWRGNGIGQACVSDLREWASGIPNCRGLVIEAEAEETEENTGRVAFWRKAGFRLTDYVHSYIWVPETYRAMVAGLREGDEPISDGKQLFKAITRYHEKAYRGHKEN</sequence>
<dbReference type="Gene3D" id="3.40.630.30">
    <property type="match status" value="1"/>
</dbReference>
<dbReference type="EC" id="2.3.1.-" evidence="2"/>
<dbReference type="Proteomes" id="UP001596105">
    <property type="component" value="Unassembled WGS sequence"/>
</dbReference>
<keyword evidence="3" id="KW-1185">Reference proteome</keyword>
<dbReference type="InterPro" id="IPR016181">
    <property type="entry name" value="Acyl_CoA_acyltransferase"/>
</dbReference>
<evidence type="ECO:0000313" key="2">
    <source>
        <dbReference type="EMBL" id="MFC5471099.1"/>
    </source>
</evidence>
<dbReference type="InterPro" id="IPR000182">
    <property type="entry name" value="GNAT_dom"/>
</dbReference>
<organism evidence="2 3">
    <name type="scientific">Cohnella suwonensis</name>
    <dbReference type="NCBI Taxonomy" id="696072"/>
    <lineage>
        <taxon>Bacteria</taxon>
        <taxon>Bacillati</taxon>
        <taxon>Bacillota</taxon>
        <taxon>Bacilli</taxon>
        <taxon>Bacillales</taxon>
        <taxon>Paenibacillaceae</taxon>
        <taxon>Cohnella</taxon>
    </lineage>
</organism>
<dbReference type="PROSITE" id="PS51186">
    <property type="entry name" value="GNAT"/>
    <property type="match status" value="1"/>
</dbReference>
<dbReference type="SUPFAM" id="SSF55729">
    <property type="entry name" value="Acyl-CoA N-acyltransferases (Nat)"/>
    <property type="match status" value="1"/>
</dbReference>
<evidence type="ECO:0000259" key="1">
    <source>
        <dbReference type="PROSITE" id="PS51186"/>
    </source>
</evidence>
<keyword evidence="2" id="KW-0808">Transferase</keyword>
<keyword evidence="2" id="KW-0012">Acyltransferase</keyword>
<proteinExistence type="predicted"/>
<dbReference type="GO" id="GO:0016746">
    <property type="term" value="F:acyltransferase activity"/>
    <property type="evidence" value="ECO:0007669"/>
    <property type="project" value="UniProtKB-KW"/>
</dbReference>
<dbReference type="CDD" id="cd04301">
    <property type="entry name" value="NAT_SF"/>
    <property type="match status" value="1"/>
</dbReference>
<protein>
    <submittedName>
        <fullName evidence="2">GNAT family N-acetyltransferase</fullName>
        <ecNumber evidence="2">2.3.1.-</ecNumber>
    </submittedName>
</protein>
<comment type="caution">
    <text evidence="2">The sequence shown here is derived from an EMBL/GenBank/DDBJ whole genome shotgun (WGS) entry which is preliminary data.</text>
</comment>
<dbReference type="EMBL" id="JBHSMH010000090">
    <property type="protein sequence ID" value="MFC5471099.1"/>
    <property type="molecule type" value="Genomic_DNA"/>
</dbReference>
<dbReference type="Pfam" id="PF00583">
    <property type="entry name" value="Acetyltransf_1"/>
    <property type="match status" value="1"/>
</dbReference>
<evidence type="ECO:0000313" key="3">
    <source>
        <dbReference type="Proteomes" id="UP001596105"/>
    </source>
</evidence>
<reference evidence="3" key="1">
    <citation type="journal article" date="2019" name="Int. J. Syst. Evol. Microbiol.">
        <title>The Global Catalogue of Microorganisms (GCM) 10K type strain sequencing project: providing services to taxonomists for standard genome sequencing and annotation.</title>
        <authorList>
            <consortium name="The Broad Institute Genomics Platform"/>
            <consortium name="The Broad Institute Genome Sequencing Center for Infectious Disease"/>
            <person name="Wu L."/>
            <person name="Ma J."/>
        </authorList>
    </citation>
    <scope>NUCLEOTIDE SEQUENCE [LARGE SCALE GENOMIC DNA]</scope>
    <source>
        <strain evidence="3">CCUG 57113</strain>
    </source>
</reference>
<feature type="domain" description="N-acetyltransferase" evidence="1">
    <location>
        <begin position="4"/>
        <end position="151"/>
    </location>
</feature>
<dbReference type="RefSeq" id="WP_209746049.1">
    <property type="nucleotide sequence ID" value="NZ_JBHSMH010000090.1"/>
</dbReference>